<evidence type="ECO:0000259" key="13">
    <source>
        <dbReference type="PROSITE" id="PS50894"/>
    </source>
</evidence>
<dbReference type="EMBL" id="SACP01000001">
    <property type="protein sequence ID" value="RVU21937.1"/>
    <property type="molecule type" value="Genomic_DNA"/>
</dbReference>
<name>A0A437PI92_9HYPH</name>
<dbReference type="Pfam" id="PF02895">
    <property type="entry name" value="H-kinase_dim"/>
    <property type="match status" value="1"/>
</dbReference>
<protein>
    <recommendedName>
        <fullName evidence="3">Chemotaxis protein CheA</fullName>
        <ecNumber evidence="2">2.7.13.3</ecNumber>
    </recommendedName>
</protein>
<dbReference type="Gene3D" id="1.20.120.160">
    <property type="entry name" value="HPT domain"/>
    <property type="match status" value="1"/>
</dbReference>
<dbReference type="RefSeq" id="WP_127727179.1">
    <property type="nucleotide sequence ID" value="NZ_SACP01000001.1"/>
</dbReference>
<dbReference type="PROSITE" id="PS50109">
    <property type="entry name" value="HIS_KIN"/>
    <property type="match status" value="1"/>
</dbReference>
<evidence type="ECO:0000313" key="15">
    <source>
        <dbReference type="Proteomes" id="UP000286997"/>
    </source>
</evidence>
<dbReference type="InterPro" id="IPR008207">
    <property type="entry name" value="Sig_transdc_His_kin_Hpt_dom"/>
</dbReference>
<feature type="domain" description="HPt" evidence="13">
    <location>
        <begin position="1"/>
        <end position="101"/>
    </location>
</feature>
<dbReference type="GO" id="GO:0005737">
    <property type="term" value="C:cytoplasm"/>
    <property type="evidence" value="ECO:0007669"/>
    <property type="project" value="InterPro"/>
</dbReference>
<keyword evidence="6" id="KW-0418">Kinase</keyword>
<dbReference type="PROSITE" id="PS50851">
    <property type="entry name" value="CHEW"/>
    <property type="match status" value="1"/>
</dbReference>
<dbReference type="SUPFAM" id="SSF50341">
    <property type="entry name" value="CheW-like"/>
    <property type="match status" value="1"/>
</dbReference>
<evidence type="ECO:0000256" key="6">
    <source>
        <dbReference type="ARBA" id="ARBA00022777"/>
    </source>
</evidence>
<dbReference type="GO" id="GO:0006935">
    <property type="term" value="P:chemotaxis"/>
    <property type="evidence" value="ECO:0007669"/>
    <property type="project" value="InterPro"/>
</dbReference>
<gene>
    <name evidence="14" type="ORF">EOE48_02520</name>
</gene>
<feature type="domain" description="CheW-like" evidence="12">
    <location>
        <begin position="521"/>
        <end position="650"/>
    </location>
</feature>
<comment type="catalytic activity">
    <reaction evidence="1">
        <text>ATP + protein L-histidine = ADP + protein N-phospho-L-histidine.</text>
        <dbReference type="EC" id="2.7.13.3"/>
    </reaction>
</comment>
<dbReference type="GO" id="GO:0000155">
    <property type="term" value="F:phosphorelay sensor kinase activity"/>
    <property type="evidence" value="ECO:0007669"/>
    <property type="project" value="InterPro"/>
</dbReference>
<dbReference type="Gene3D" id="1.10.287.560">
    <property type="entry name" value="Histidine kinase CheA-like, homodimeric domain"/>
    <property type="match status" value="1"/>
</dbReference>
<evidence type="ECO:0000259" key="12">
    <source>
        <dbReference type="PROSITE" id="PS50851"/>
    </source>
</evidence>
<dbReference type="InterPro" id="IPR036890">
    <property type="entry name" value="HATPase_C_sf"/>
</dbReference>
<dbReference type="Proteomes" id="UP000286997">
    <property type="component" value="Unassembled WGS sequence"/>
</dbReference>
<evidence type="ECO:0000256" key="7">
    <source>
        <dbReference type="ARBA" id="ARBA00023012"/>
    </source>
</evidence>
<dbReference type="PANTHER" id="PTHR43395">
    <property type="entry name" value="SENSOR HISTIDINE KINASE CHEA"/>
    <property type="match status" value="1"/>
</dbReference>
<evidence type="ECO:0000256" key="9">
    <source>
        <dbReference type="PROSITE-ProRule" id="PRU00110"/>
    </source>
</evidence>
<organism evidence="14 15">
    <name type="scientific">Methylobacterium oryzihabitans</name>
    <dbReference type="NCBI Taxonomy" id="2499852"/>
    <lineage>
        <taxon>Bacteria</taxon>
        <taxon>Pseudomonadati</taxon>
        <taxon>Pseudomonadota</taxon>
        <taxon>Alphaproteobacteria</taxon>
        <taxon>Hyphomicrobiales</taxon>
        <taxon>Methylobacteriaceae</taxon>
        <taxon>Methylobacterium</taxon>
    </lineage>
</organism>
<dbReference type="AlphaFoldDB" id="A0A437PI92"/>
<proteinExistence type="predicted"/>
<evidence type="ECO:0000256" key="4">
    <source>
        <dbReference type="ARBA" id="ARBA00022553"/>
    </source>
</evidence>
<dbReference type="PANTHER" id="PTHR43395:SF8">
    <property type="entry name" value="HISTIDINE KINASE"/>
    <property type="match status" value="1"/>
</dbReference>
<dbReference type="Pfam" id="PF01627">
    <property type="entry name" value="Hpt"/>
    <property type="match status" value="1"/>
</dbReference>
<dbReference type="OrthoDB" id="9803176at2"/>
<keyword evidence="4 9" id="KW-0597">Phosphoprotein</keyword>
<dbReference type="SMART" id="SM00260">
    <property type="entry name" value="CheW"/>
    <property type="match status" value="1"/>
</dbReference>
<dbReference type="InterPro" id="IPR004105">
    <property type="entry name" value="CheA-like_dim"/>
</dbReference>
<evidence type="ECO:0000256" key="10">
    <source>
        <dbReference type="SAM" id="MobiDB-lite"/>
    </source>
</evidence>
<evidence type="ECO:0000256" key="1">
    <source>
        <dbReference type="ARBA" id="ARBA00000085"/>
    </source>
</evidence>
<dbReference type="InterPro" id="IPR036061">
    <property type="entry name" value="CheW-like_dom_sf"/>
</dbReference>
<dbReference type="Gene3D" id="2.30.30.40">
    <property type="entry name" value="SH3 Domains"/>
    <property type="match status" value="1"/>
</dbReference>
<evidence type="ECO:0000256" key="3">
    <source>
        <dbReference type="ARBA" id="ARBA00021495"/>
    </source>
</evidence>
<keyword evidence="15" id="KW-1185">Reference proteome</keyword>
<evidence type="ECO:0000256" key="2">
    <source>
        <dbReference type="ARBA" id="ARBA00012438"/>
    </source>
</evidence>
<dbReference type="SUPFAM" id="SSF55874">
    <property type="entry name" value="ATPase domain of HSP90 chaperone/DNA topoisomerase II/histidine kinase"/>
    <property type="match status" value="1"/>
</dbReference>
<comment type="function">
    <text evidence="8">Involved in the transmission of sensory signals from the chemoreceptors to the flagellar motors. CheA is autophosphorylated; it can transfer its phosphate group to either CheB or CheY.</text>
</comment>
<dbReference type="InterPro" id="IPR003594">
    <property type="entry name" value="HATPase_dom"/>
</dbReference>
<comment type="caution">
    <text evidence="14">The sequence shown here is derived from an EMBL/GenBank/DDBJ whole genome shotgun (WGS) entry which is preliminary data.</text>
</comment>
<dbReference type="InterPro" id="IPR002545">
    <property type="entry name" value="CheW-lke_dom"/>
</dbReference>
<dbReference type="InterPro" id="IPR036641">
    <property type="entry name" value="HPT_dom_sf"/>
</dbReference>
<dbReference type="InterPro" id="IPR005467">
    <property type="entry name" value="His_kinase_dom"/>
</dbReference>
<dbReference type="InterPro" id="IPR036097">
    <property type="entry name" value="HisK_dim/P_sf"/>
</dbReference>
<evidence type="ECO:0000256" key="8">
    <source>
        <dbReference type="ARBA" id="ARBA00035100"/>
    </source>
</evidence>
<dbReference type="Pfam" id="PF01584">
    <property type="entry name" value="CheW"/>
    <property type="match status" value="1"/>
</dbReference>
<dbReference type="PROSITE" id="PS50894">
    <property type="entry name" value="HPT"/>
    <property type="match status" value="1"/>
</dbReference>
<dbReference type="SUPFAM" id="SSF47226">
    <property type="entry name" value="Histidine-containing phosphotransfer domain, HPT domain"/>
    <property type="match status" value="1"/>
</dbReference>
<dbReference type="FunFam" id="3.30.565.10:FF:000016">
    <property type="entry name" value="Chemotaxis protein CheA, putative"/>
    <property type="match status" value="1"/>
</dbReference>
<dbReference type="EC" id="2.7.13.3" evidence="2"/>
<sequence>MNDLVEPFVAEARELIQAATDDLLALEAAPGDGAAVNRVFRGFHTLKGSVGLFDWPPLLAVLHAAEESLSAARAGARAVDPGLIDLCLETLDAVARCTEAIAGSGDLPAGFSGEAARLVARHGGPSAPPEPGPASAPEAGPVPDWATAFAAASGDAAAGLARVAVRYRPRADCFFAGDDPLGLVRRLPGLTALDLAPAEPWPAPDLADVFACNLVVTLLTTDSREAVDEVFRLVRDQATIVTLPAASAAAPSDEPAGEPAAAPRSLRVDAARIDDLAALVGELVVARNGLAHLAARAGEAGAEAGFARALRETDARLGRLAGALHREVGALRLLPLERIFRRFARPVREIARGLGKEVALTTAGGGTGADRAVVEGLFEPLLHVIRNAVDHGIEPAGERRRAGKPEAGRIALTAERRGGTITVSVADDGRGIDPERVRRRARERGLLPPERLAAMDEAALLDLIFAPGFSTAERVGDLSGRGVGLDAVRTALARLGGRVAVETRAGAGTTFRLVLPPTVALSRLLLVEAGGETYGLPIEAVTGIVRVARDRLSALGSGRATILRGRTVPVIGLAARLGLPAGAPAADATLVVLAGGIAVEVERVRGHLDTAVRPPSGLLAALPDVAGTTVLGDGRVLVVLDPSALEEGER</sequence>
<evidence type="ECO:0000259" key="11">
    <source>
        <dbReference type="PROSITE" id="PS50109"/>
    </source>
</evidence>
<dbReference type="Pfam" id="PF02518">
    <property type="entry name" value="HATPase_c"/>
    <property type="match status" value="1"/>
</dbReference>
<feature type="region of interest" description="Disordered" evidence="10">
    <location>
        <begin position="120"/>
        <end position="141"/>
    </location>
</feature>
<dbReference type="SUPFAM" id="SSF47384">
    <property type="entry name" value="Homodimeric domain of signal transducing histidine kinase"/>
    <property type="match status" value="1"/>
</dbReference>
<reference evidence="14 15" key="1">
    <citation type="submission" date="2019-01" db="EMBL/GenBank/DDBJ databases">
        <authorList>
            <person name="Chen W.-M."/>
        </authorList>
    </citation>
    <scope>NUCLEOTIDE SEQUENCE [LARGE SCALE GENOMIC DNA]</scope>
    <source>
        <strain evidence="14 15">TER-1</strain>
    </source>
</reference>
<evidence type="ECO:0000313" key="14">
    <source>
        <dbReference type="EMBL" id="RVU21937.1"/>
    </source>
</evidence>
<feature type="modified residue" description="Phosphohistidine" evidence="9">
    <location>
        <position position="44"/>
    </location>
</feature>
<keyword evidence="5" id="KW-0808">Transferase</keyword>
<dbReference type="PRINTS" id="PR00344">
    <property type="entry name" value="BCTRLSENSOR"/>
</dbReference>
<feature type="domain" description="Histidine kinase" evidence="11">
    <location>
        <begin position="316"/>
        <end position="519"/>
    </location>
</feature>
<dbReference type="InterPro" id="IPR004358">
    <property type="entry name" value="Sig_transdc_His_kin-like_C"/>
</dbReference>
<dbReference type="InterPro" id="IPR051315">
    <property type="entry name" value="Bact_Chemotaxis_CheA"/>
</dbReference>
<dbReference type="CDD" id="cd00088">
    <property type="entry name" value="HPT"/>
    <property type="match status" value="1"/>
</dbReference>
<keyword evidence="7" id="KW-0902">Two-component regulatory system</keyword>
<dbReference type="SMART" id="SM01231">
    <property type="entry name" value="H-kinase_dim"/>
    <property type="match status" value="1"/>
</dbReference>
<dbReference type="Gene3D" id="3.30.565.10">
    <property type="entry name" value="Histidine kinase-like ATPase, C-terminal domain"/>
    <property type="match status" value="1"/>
</dbReference>
<evidence type="ECO:0000256" key="5">
    <source>
        <dbReference type="ARBA" id="ARBA00022679"/>
    </source>
</evidence>
<dbReference type="SMART" id="SM00073">
    <property type="entry name" value="HPT"/>
    <property type="match status" value="1"/>
</dbReference>
<dbReference type="InterPro" id="IPR037006">
    <property type="entry name" value="CheA-like_homodim_sf"/>
</dbReference>
<dbReference type="SMART" id="SM00387">
    <property type="entry name" value="HATPase_c"/>
    <property type="match status" value="1"/>
</dbReference>
<accession>A0A437PI92</accession>